<accession>F3CJ60</accession>
<dbReference type="EMBL" id="ADWY01003872">
    <property type="protein sequence ID" value="EGH19302.1"/>
    <property type="molecule type" value="Genomic_DNA"/>
</dbReference>
<evidence type="ECO:0000313" key="2">
    <source>
        <dbReference type="Proteomes" id="UP000005466"/>
    </source>
</evidence>
<gene>
    <name evidence="1" type="ORF">Pgy4_40672</name>
</gene>
<sequence>GVLHVRPILDMKDPAQAALIRPISDAVAALTALRRTA</sequence>
<feature type="non-terminal residue" evidence="1">
    <location>
        <position position="1"/>
    </location>
</feature>
<proteinExistence type="predicted"/>
<evidence type="ECO:0000313" key="1">
    <source>
        <dbReference type="EMBL" id="EGH19302.1"/>
    </source>
</evidence>
<name>F3CJ60_PSESG</name>
<comment type="caution">
    <text evidence="1">The sequence shown here is derived from an EMBL/GenBank/DDBJ whole genome shotgun (WGS) entry which is preliminary data.</text>
</comment>
<protein>
    <submittedName>
        <fullName evidence="1">FAD-binding oxidoreductase</fullName>
    </submittedName>
</protein>
<dbReference type="Proteomes" id="UP000005466">
    <property type="component" value="Unassembled WGS sequence"/>
</dbReference>
<organism evidence="1 2">
    <name type="scientific">Pseudomonas savastanoi pv. glycinea str. race 4</name>
    <dbReference type="NCBI Taxonomy" id="875330"/>
    <lineage>
        <taxon>Bacteria</taxon>
        <taxon>Pseudomonadati</taxon>
        <taxon>Pseudomonadota</taxon>
        <taxon>Gammaproteobacteria</taxon>
        <taxon>Pseudomonadales</taxon>
        <taxon>Pseudomonadaceae</taxon>
        <taxon>Pseudomonas</taxon>
    </lineage>
</organism>
<reference evidence="1 2" key="1">
    <citation type="journal article" date="2011" name="PLoS Pathog.">
        <title>Dynamic evolution of pathogenicity revealed by sequencing and comparative genomics of 19 Pseudomonas syringae isolates.</title>
        <authorList>
            <person name="Baltrus D.A."/>
            <person name="Nishimura M.T."/>
            <person name="Romanchuk A."/>
            <person name="Chang J.H."/>
            <person name="Mukhtar M.S."/>
            <person name="Cherkis K."/>
            <person name="Roach J."/>
            <person name="Grant S.R."/>
            <person name="Jones C.D."/>
            <person name="Dangl J.L."/>
        </authorList>
    </citation>
    <scope>NUCLEOTIDE SEQUENCE [LARGE SCALE GENOMIC DNA]</scope>
    <source>
        <strain evidence="2">race 4</strain>
    </source>
</reference>
<feature type="non-terminal residue" evidence="1">
    <location>
        <position position="37"/>
    </location>
</feature>
<dbReference type="AlphaFoldDB" id="F3CJ60"/>